<evidence type="ECO:0000313" key="2">
    <source>
        <dbReference type="EMBL" id="CAB4284792.1"/>
    </source>
</evidence>
<reference evidence="2 3" key="1">
    <citation type="submission" date="2020-05" db="EMBL/GenBank/DDBJ databases">
        <authorList>
            <person name="Campoy J."/>
            <person name="Schneeberger K."/>
            <person name="Spophaly S."/>
        </authorList>
    </citation>
    <scope>NUCLEOTIDE SEQUENCE [LARGE SCALE GENOMIC DNA]</scope>
    <source>
        <strain evidence="2">PruArmRojPasFocal</strain>
    </source>
</reference>
<feature type="region of interest" description="Disordered" evidence="1">
    <location>
        <begin position="50"/>
        <end position="84"/>
    </location>
</feature>
<dbReference type="EMBL" id="CAEKDK010000006">
    <property type="protein sequence ID" value="CAB4284792.1"/>
    <property type="molecule type" value="Genomic_DNA"/>
</dbReference>
<evidence type="ECO:0000313" key="3">
    <source>
        <dbReference type="Proteomes" id="UP000507222"/>
    </source>
</evidence>
<evidence type="ECO:0000256" key="1">
    <source>
        <dbReference type="SAM" id="MobiDB-lite"/>
    </source>
</evidence>
<dbReference type="AlphaFoldDB" id="A0A6J5V9C4"/>
<dbReference type="Proteomes" id="UP000507222">
    <property type="component" value="Unassembled WGS sequence"/>
</dbReference>
<proteinExistence type="predicted"/>
<protein>
    <submittedName>
        <fullName evidence="2">Uncharacterized protein</fullName>
    </submittedName>
</protein>
<feature type="compositionally biased region" description="Basic and acidic residues" evidence="1">
    <location>
        <begin position="52"/>
        <end position="84"/>
    </location>
</feature>
<gene>
    <name evidence="2" type="ORF">CURHAP_LOCUS40418</name>
</gene>
<name>A0A6J5V9C4_PRUAR</name>
<organism evidence="2 3">
    <name type="scientific">Prunus armeniaca</name>
    <name type="common">Apricot</name>
    <name type="synonym">Armeniaca vulgaris</name>
    <dbReference type="NCBI Taxonomy" id="36596"/>
    <lineage>
        <taxon>Eukaryota</taxon>
        <taxon>Viridiplantae</taxon>
        <taxon>Streptophyta</taxon>
        <taxon>Embryophyta</taxon>
        <taxon>Tracheophyta</taxon>
        <taxon>Spermatophyta</taxon>
        <taxon>Magnoliopsida</taxon>
        <taxon>eudicotyledons</taxon>
        <taxon>Gunneridae</taxon>
        <taxon>Pentapetalae</taxon>
        <taxon>rosids</taxon>
        <taxon>fabids</taxon>
        <taxon>Rosales</taxon>
        <taxon>Rosaceae</taxon>
        <taxon>Amygdaloideae</taxon>
        <taxon>Amygdaleae</taxon>
        <taxon>Prunus</taxon>
    </lineage>
</organism>
<sequence length="84" mass="9593">MQTVETCATTTRAVIARLIREGGYHPTNAEKTRGEVTHKRGWIEWVKCGRRGGGDNETLRQAERRRATREERGQGGKAQRRSDR</sequence>
<accession>A0A6J5V9C4</accession>